<name>A0ABY9DVT1_VITVI</name>
<evidence type="ECO:0000313" key="2">
    <source>
        <dbReference type="Proteomes" id="UP001227230"/>
    </source>
</evidence>
<dbReference type="Proteomes" id="UP001227230">
    <property type="component" value="Chromosome 18"/>
</dbReference>
<gene>
    <name evidence="1" type="ORF">VitviT2T_029300</name>
</gene>
<sequence length="283" mass="32129">MSVFKVVGLPLSMDTALFWHQSQGSGKIIRELEHSPQYLSKLASSYIFLLNKAVKFRKNPPECNPNKVVVDSEEYRVSVEKNLHNWNIPKEKIYKTGFFKSNKLVRTEKQTMPLSTGDQIIRLLPQEHLYRFQDEDCSLHVGLVQLAVGPLTRQGINGTSVVLCLQDNRHSKFEDSLLGKLQFSLCDGPIYFNCFPNFLVSLMDRRVFDCLNLSIKTNGYNMVQGSLPIALEFRVVYKIMKKTPAVPKALAEYPGGRVLLEEKIGRSNAVFPASVKWSEVEDA</sequence>
<reference evidence="1 2" key="1">
    <citation type="journal article" date="2023" name="Hortic Res">
        <title>The complete reference genome for grapevine (Vitis vinifera L.) genetics and breeding.</title>
        <authorList>
            <person name="Shi X."/>
            <person name="Cao S."/>
            <person name="Wang X."/>
            <person name="Huang S."/>
            <person name="Wang Y."/>
            <person name="Liu Z."/>
            <person name="Liu W."/>
            <person name="Leng X."/>
            <person name="Peng Y."/>
            <person name="Wang N."/>
            <person name="Wang Y."/>
            <person name="Ma Z."/>
            <person name="Xu X."/>
            <person name="Zhang F."/>
            <person name="Xue H."/>
            <person name="Zhong H."/>
            <person name="Wang Y."/>
            <person name="Zhang K."/>
            <person name="Velt A."/>
            <person name="Avia K."/>
            <person name="Holtgrawe D."/>
            <person name="Grimplet J."/>
            <person name="Matus J.T."/>
            <person name="Ware D."/>
            <person name="Wu X."/>
            <person name="Wang H."/>
            <person name="Liu C."/>
            <person name="Fang Y."/>
            <person name="Rustenholz C."/>
            <person name="Cheng Z."/>
            <person name="Xiao H."/>
            <person name="Zhou Y."/>
        </authorList>
    </citation>
    <scope>NUCLEOTIDE SEQUENCE [LARGE SCALE GENOMIC DNA]</scope>
    <source>
        <strain evidence="2">cv. Pinot noir / PN40024</strain>
        <tissue evidence="1">Leaf</tissue>
    </source>
</reference>
<evidence type="ECO:0008006" key="3">
    <source>
        <dbReference type="Google" id="ProtNLM"/>
    </source>
</evidence>
<dbReference type="PANTHER" id="PTHR47599">
    <property type="entry name" value="CELL-TO-CELL MOVEMENT PROTEIN"/>
    <property type="match status" value="1"/>
</dbReference>
<proteinExistence type="predicted"/>
<dbReference type="InterPro" id="IPR028919">
    <property type="entry name" value="Viral_movement"/>
</dbReference>
<organism evidence="1 2">
    <name type="scientific">Vitis vinifera</name>
    <name type="common">Grape</name>
    <dbReference type="NCBI Taxonomy" id="29760"/>
    <lineage>
        <taxon>Eukaryota</taxon>
        <taxon>Viridiplantae</taxon>
        <taxon>Streptophyta</taxon>
        <taxon>Embryophyta</taxon>
        <taxon>Tracheophyta</taxon>
        <taxon>Spermatophyta</taxon>
        <taxon>Magnoliopsida</taxon>
        <taxon>eudicotyledons</taxon>
        <taxon>Gunneridae</taxon>
        <taxon>Pentapetalae</taxon>
        <taxon>rosids</taxon>
        <taxon>Vitales</taxon>
        <taxon>Vitaceae</taxon>
        <taxon>Viteae</taxon>
        <taxon>Vitis</taxon>
    </lineage>
</organism>
<dbReference type="Pfam" id="PF01107">
    <property type="entry name" value="MP"/>
    <property type="match status" value="1"/>
</dbReference>
<dbReference type="EMBL" id="CP126665">
    <property type="protein sequence ID" value="WKA11843.1"/>
    <property type="molecule type" value="Genomic_DNA"/>
</dbReference>
<keyword evidence="2" id="KW-1185">Reference proteome</keyword>
<dbReference type="InterPro" id="IPR051596">
    <property type="entry name" value="Caulimoviridae_Movement"/>
</dbReference>
<dbReference type="PANTHER" id="PTHR47599:SF4">
    <property type="entry name" value="POLYPROTEIN"/>
    <property type="match status" value="1"/>
</dbReference>
<protein>
    <recommendedName>
        <fullName evidence="3">Movement protein</fullName>
    </recommendedName>
</protein>
<evidence type="ECO:0000313" key="1">
    <source>
        <dbReference type="EMBL" id="WKA11843.1"/>
    </source>
</evidence>
<accession>A0ABY9DVT1</accession>